<accession>A0A8H7TK05</accession>
<keyword evidence="3" id="KW-1185">Reference proteome</keyword>
<dbReference type="Proteomes" id="UP000664132">
    <property type="component" value="Unassembled WGS sequence"/>
</dbReference>
<proteinExistence type="predicted"/>
<feature type="region of interest" description="Disordered" evidence="1">
    <location>
        <begin position="94"/>
        <end position="205"/>
    </location>
</feature>
<dbReference type="AlphaFoldDB" id="A0A8H7TK05"/>
<sequence length="340" mass="36645">MREEMEDTLPAAVTIPDRTFSSTLHRFFDTSDQDHVYSKNHVAAGSRNASASRSTIWATSTSTSNPDYEGREKENGSIATRRARENRKAKSALNLYTSSKRPNANANVNANTLSSTNTSANVSTTTLPTSPPSAVSPSSPRFITHRRSESSFQTPASLTSDPATPRSSSPSANSKISESASPSATLSSTPKSEEMTSETKRLAGENTCISISRGKKVNTIARTPTFELTPLSTLIVQSLKDIEMLKRVQGHRRGIGIGDGIAIDFDSLFQNLKNFEAVYKAYLQTSTSTNINETEEPCDEVHLLAMVCKRREVVRGGLSISGSSGSAGTLPRVKVADCCL</sequence>
<feature type="compositionally biased region" description="Low complexity" evidence="1">
    <location>
        <begin position="177"/>
        <end position="190"/>
    </location>
</feature>
<feature type="compositionally biased region" description="Polar residues" evidence="1">
    <location>
        <begin position="55"/>
        <end position="66"/>
    </location>
</feature>
<evidence type="ECO:0000313" key="2">
    <source>
        <dbReference type="EMBL" id="KAG4420333.1"/>
    </source>
</evidence>
<gene>
    <name evidence="2" type="ORF">IFR04_006539</name>
</gene>
<feature type="compositionally biased region" description="Low complexity" evidence="1">
    <location>
        <begin position="103"/>
        <end position="140"/>
    </location>
</feature>
<feature type="compositionally biased region" description="Basic and acidic residues" evidence="1">
    <location>
        <begin position="191"/>
        <end position="203"/>
    </location>
</feature>
<reference evidence="2" key="1">
    <citation type="submission" date="2021-02" db="EMBL/GenBank/DDBJ databases">
        <title>Genome sequence Cadophora malorum strain M34.</title>
        <authorList>
            <person name="Stefanovic E."/>
            <person name="Vu D."/>
            <person name="Scully C."/>
            <person name="Dijksterhuis J."/>
            <person name="Roader J."/>
            <person name="Houbraken J."/>
        </authorList>
    </citation>
    <scope>NUCLEOTIDE SEQUENCE</scope>
    <source>
        <strain evidence="2">M34</strain>
    </source>
</reference>
<name>A0A8H7TK05_9HELO</name>
<dbReference type="OrthoDB" id="3565307at2759"/>
<comment type="caution">
    <text evidence="2">The sequence shown here is derived from an EMBL/GenBank/DDBJ whole genome shotgun (WGS) entry which is preliminary data.</text>
</comment>
<evidence type="ECO:0000313" key="3">
    <source>
        <dbReference type="Proteomes" id="UP000664132"/>
    </source>
</evidence>
<organism evidence="2 3">
    <name type="scientific">Cadophora malorum</name>
    <dbReference type="NCBI Taxonomy" id="108018"/>
    <lineage>
        <taxon>Eukaryota</taxon>
        <taxon>Fungi</taxon>
        <taxon>Dikarya</taxon>
        <taxon>Ascomycota</taxon>
        <taxon>Pezizomycotina</taxon>
        <taxon>Leotiomycetes</taxon>
        <taxon>Helotiales</taxon>
        <taxon>Ploettnerulaceae</taxon>
        <taxon>Cadophora</taxon>
    </lineage>
</organism>
<feature type="compositionally biased region" description="Polar residues" evidence="1">
    <location>
        <begin position="150"/>
        <end position="176"/>
    </location>
</feature>
<dbReference type="EMBL" id="JAFJYH010000086">
    <property type="protein sequence ID" value="KAG4420333.1"/>
    <property type="molecule type" value="Genomic_DNA"/>
</dbReference>
<feature type="compositionally biased region" description="Low complexity" evidence="1">
    <location>
        <begin position="43"/>
        <end position="54"/>
    </location>
</feature>
<feature type="region of interest" description="Disordered" evidence="1">
    <location>
        <begin position="43"/>
        <end position="78"/>
    </location>
</feature>
<evidence type="ECO:0000256" key="1">
    <source>
        <dbReference type="SAM" id="MobiDB-lite"/>
    </source>
</evidence>
<protein>
    <submittedName>
        <fullName evidence="2">Uncharacterized protein</fullName>
    </submittedName>
</protein>